<evidence type="ECO:0000313" key="1">
    <source>
        <dbReference type="EMBL" id="MBV4460973.1"/>
    </source>
</evidence>
<proteinExistence type="predicted"/>
<name>A0ABS6PKG4_9PSED</name>
<dbReference type="Proteomes" id="UP000765224">
    <property type="component" value="Unassembled WGS sequence"/>
</dbReference>
<reference evidence="1 2" key="1">
    <citation type="submission" date="2021-06" db="EMBL/GenBank/DDBJ databases">
        <title>Updating the genus Pseudomonas: Description of 43 new species and partition of the Pseudomonas putida group.</title>
        <authorList>
            <person name="Girard L."/>
            <person name="Lood C."/>
            <person name="Vandamme P."/>
            <person name="Rokni-Zadeh H."/>
            <person name="Van Noort V."/>
            <person name="Hofte M."/>
            <person name="Lavigne R."/>
            <person name="De Mot R."/>
        </authorList>
    </citation>
    <scope>NUCLEOTIDE SEQUENCE [LARGE SCALE GENOMIC DNA]</scope>
    <source>
        <strain evidence="1 2">COR58</strain>
    </source>
</reference>
<keyword evidence="2" id="KW-1185">Reference proteome</keyword>
<accession>A0ABS6PKG4</accession>
<protein>
    <submittedName>
        <fullName evidence="1">Type II toxin-antitoxin system RelE/ParE family toxin</fullName>
    </submittedName>
</protein>
<dbReference type="Pfam" id="PF05016">
    <property type="entry name" value="ParE_toxin"/>
    <property type="match status" value="1"/>
</dbReference>
<evidence type="ECO:0000313" key="2">
    <source>
        <dbReference type="Proteomes" id="UP000765224"/>
    </source>
</evidence>
<comment type="caution">
    <text evidence="1">The sequence shown here is derived from an EMBL/GenBank/DDBJ whole genome shotgun (WGS) entry which is preliminary data.</text>
</comment>
<organism evidence="1 2">
    <name type="scientific">Pseudomonas ekonensis</name>
    <dbReference type="NCBI Taxonomy" id="2842353"/>
    <lineage>
        <taxon>Bacteria</taxon>
        <taxon>Pseudomonadati</taxon>
        <taxon>Pseudomonadota</taxon>
        <taxon>Gammaproteobacteria</taxon>
        <taxon>Pseudomonadales</taxon>
        <taxon>Pseudomonadaceae</taxon>
        <taxon>Pseudomonas</taxon>
    </lineage>
</organism>
<gene>
    <name evidence="1" type="ORF">KVG96_23720</name>
</gene>
<dbReference type="EMBL" id="JAHSTS010000002">
    <property type="protein sequence ID" value="MBV4460973.1"/>
    <property type="molecule type" value="Genomic_DNA"/>
</dbReference>
<sequence>MDTRFSEAVSRLSRNPNIGPVGIIAGTREIIPHPGYRLVHQIEQEAVWILVLIHTARRWPLPQ</sequence>
<dbReference type="InterPro" id="IPR007712">
    <property type="entry name" value="RelE/ParE_toxin"/>
</dbReference>